<dbReference type="Pfam" id="PF04783">
    <property type="entry name" value="DUF630"/>
    <property type="match status" value="1"/>
</dbReference>
<feature type="compositionally biased region" description="Acidic residues" evidence="1">
    <location>
        <begin position="396"/>
        <end position="407"/>
    </location>
</feature>
<organism evidence="4">
    <name type="scientific">Panicum hallii</name>
    <dbReference type="NCBI Taxonomy" id="206008"/>
    <lineage>
        <taxon>Eukaryota</taxon>
        <taxon>Viridiplantae</taxon>
        <taxon>Streptophyta</taxon>
        <taxon>Embryophyta</taxon>
        <taxon>Tracheophyta</taxon>
        <taxon>Spermatophyta</taxon>
        <taxon>Magnoliopsida</taxon>
        <taxon>Liliopsida</taxon>
        <taxon>Poales</taxon>
        <taxon>Poaceae</taxon>
        <taxon>PACMAD clade</taxon>
        <taxon>Panicoideae</taxon>
        <taxon>Panicodae</taxon>
        <taxon>Paniceae</taxon>
        <taxon>Panicinae</taxon>
        <taxon>Panicum</taxon>
        <taxon>Panicum sect. Panicum</taxon>
    </lineage>
</organism>
<feature type="compositionally biased region" description="Low complexity" evidence="1">
    <location>
        <begin position="173"/>
        <end position="183"/>
    </location>
</feature>
<dbReference type="Gramene" id="PAN36620">
    <property type="protein sequence ID" value="PAN36620"/>
    <property type="gene ID" value="PAHAL_6G297500"/>
</dbReference>
<proteinExistence type="predicted"/>
<feature type="compositionally biased region" description="Basic and acidic residues" evidence="1">
    <location>
        <begin position="844"/>
        <end position="853"/>
    </location>
</feature>
<dbReference type="InterPro" id="IPR006868">
    <property type="entry name" value="DUF630"/>
</dbReference>
<dbReference type="InterPro" id="IPR006867">
    <property type="entry name" value="DUF632"/>
</dbReference>
<dbReference type="PANTHER" id="PTHR21450">
    <property type="entry name" value="PROTEIN ALTERED PHOSPHATE STARVATION RESPONSE 1"/>
    <property type="match status" value="1"/>
</dbReference>
<dbReference type="EMBL" id="CM008051">
    <property type="protein sequence ID" value="PAN36620.1"/>
    <property type="molecule type" value="Genomic_DNA"/>
</dbReference>
<feature type="compositionally biased region" description="Acidic residues" evidence="1">
    <location>
        <begin position="125"/>
        <end position="134"/>
    </location>
</feature>
<feature type="domain" description="DUF632" evidence="2">
    <location>
        <begin position="472"/>
        <end position="767"/>
    </location>
</feature>
<feature type="region of interest" description="Disordered" evidence="1">
    <location>
        <begin position="332"/>
        <end position="428"/>
    </location>
</feature>
<evidence type="ECO:0000259" key="3">
    <source>
        <dbReference type="Pfam" id="PF04783"/>
    </source>
</evidence>
<sequence>MGCGHSKLPRRGSSSAAVALCRGRSALLAEAIARRYALANAHRAYAGSLSATGAALHDFLRAVQDATPPPAGPGAGAGDASRSGEDADAVPPAATVPPPVPASPDASEEEEDYVADGGDMLSPSPEDEDEDEASGDGGGIAKSPSDDEAAEAETPLPRPVSPAPRPPQPAPQPLQMVPPYVSAYPPPYDPGYPPQFGSGHPPPPYSYGPVPGPAYGYGGGYGADMGGYGQSFYNYNTSYAQSQPPPPYVAIEQHSQATDATVQYYHYQGEATPSSHSHYGGYNSYPYPYPQGGGLTPAAAASSWQLAAPLPTPSPPRVSAWDFLDPFQAVESYNQDHPAAPPAIHSPSLSSDDIGEDEDIPELEDEESGVVVREAHAGEECTCVNSVSEELHETSSSEELDETSSSEELDKKSDGNSSCEEEEAEGHIEFRPSDAISSIVDGVESVVEEQLNDPGVAEPPAVPEKTYSSDVEVVQEIKLQFDSASKSAADVGKMLEVDKMPYNQKKNSGLKVPSMMICGQPSKGKAIMQFEEEKAMECGNLSSSLQKLYIWEKKLLKEVKAAEKIRVLYEQKHKEQKKLYYGGAEAHKLKAIEICVKKLSTKLNIAIHIVNATSKKINKLRDEELWFQTHELIRGFMQMWHTMSECHQMQWRALSHAKNMDSIMVAEGFSEDHIDLFKHLELQLLDMTANLAQWLNAQKSYAAYLNEWLKKGIEYEPEVTDDGVPPFSPGRLGAPQIFTIYNNWAVSMERISEAEVVGAMHALASNVMSIWEHHMSMDMDDQVIRKAVEARKKKLALLRGISSSAQAAEAGLQLCMSKVFEAMESFAAACENAYKDLHHRAEEERARVEDQENGRAPVADIAGVEGN</sequence>
<feature type="compositionally biased region" description="Pro residues" evidence="1">
    <location>
        <begin position="184"/>
        <end position="193"/>
    </location>
</feature>
<accession>A0A2S3I5C5</accession>
<dbReference type="PANTHER" id="PTHR21450:SF48">
    <property type="entry name" value="OS08G0551200 PROTEIN"/>
    <property type="match status" value="1"/>
</dbReference>
<evidence type="ECO:0000256" key="1">
    <source>
        <dbReference type="SAM" id="MobiDB-lite"/>
    </source>
</evidence>
<protein>
    <recommendedName>
        <fullName evidence="5">DUF632 domain-containing protein</fullName>
    </recommendedName>
</protein>
<dbReference type="Pfam" id="PF04782">
    <property type="entry name" value="DUF632"/>
    <property type="match status" value="1"/>
</dbReference>
<evidence type="ECO:0000259" key="2">
    <source>
        <dbReference type="Pfam" id="PF04782"/>
    </source>
</evidence>
<feature type="domain" description="DUF630" evidence="3">
    <location>
        <begin position="1"/>
        <end position="61"/>
    </location>
</feature>
<feature type="region of interest" description="Disordered" evidence="1">
    <location>
        <begin position="64"/>
        <end position="205"/>
    </location>
</feature>
<feature type="compositionally biased region" description="Pro residues" evidence="1">
    <location>
        <begin position="156"/>
        <end position="172"/>
    </location>
</feature>
<feature type="region of interest" description="Disordered" evidence="1">
    <location>
        <begin position="844"/>
        <end position="867"/>
    </location>
</feature>
<name>A0A2S3I5C5_9POAL</name>
<evidence type="ECO:0008006" key="5">
    <source>
        <dbReference type="Google" id="ProtNLM"/>
    </source>
</evidence>
<dbReference type="Proteomes" id="UP000243499">
    <property type="component" value="Chromosome 6"/>
</dbReference>
<feature type="compositionally biased region" description="Acidic residues" evidence="1">
    <location>
        <begin position="353"/>
        <end position="368"/>
    </location>
</feature>
<reference evidence="4" key="1">
    <citation type="submission" date="2018-04" db="EMBL/GenBank/DDBJ databases">
        <title>WGS assembly of Panicum hallii.</title>
        <authorList>
            <person name="Lovell J."/>
            <person name="Jenkins J."/>
            <person name="Lowry D."/>
            <person name="Mamidi S."/>
            <person name="Sreedasyam A."/>
            <person name="Weng X."/>
            <person name="Barry K."/>
            <person name="Bonette J."/>
            <person name="Campitelli B."/>
            <person name="Daum C."/>
            <person name="Gordon S."/>
            <person name="Gould B."/>
            <person name="Lipzen A."/>
            <person name="Macqueen A."/>
            <person name="Palacio-Mejia J."/>
            <person name="Plott C."/>
            <person name="Shakirov E."/>
            <person name="Shu S."/>
            <person name="Yoshinaga Y."/>
            <person name="Zane M."/>
            <person name="Rokhsar D."/>
            <person name="Grimwood J."/>
            <person name="Schmutz J."/>
            <person name="Juenger T."/>
        </authorList>
    </citation>
    <scope>NUCLEOTIDE SEQUENCE [LARGE SCALE GENOMIC DNA]</scope>
    <source>
        <strain evidence="4">FIL2</strain>
    </source>
</reference>
<gene>
    <name evidence="4" type="ORF">PAHAL_6G297500</name>
</gene>
<dbReference type="AlphaFoldDB" id="A0A2S3I5C5"/>
<evidence type="ECO:0000313" key="4">
    <source>
        <dbReference type="EMBL" id="PAN36620.1"/>
    </source>
</evidence>
<feature type="compositionally biased region" description="Low complexity" evidence="1">
    <location>
        <begin position="342"/>
        <end position="352"/>
    </location>
</feature>